<dbReference type="Gene3D" id="3.20.20.210">
    <property type="match status" value="1"/>
</dbReference>
<dbReference type="EMBL" id="JAPFQI010000011">
    <property type="protein sequence ID" value="MCW8086780.1"/>
    <property type="molecule type" value="Genomic_DNA"/>
</dbReference>
<gene>
    <name evidence="1" type="ORF">OF850_14180</name>
</gene>
<comment type="caution">
    <text evidence="1">The sequence shown here is derived from an EMBL/GenBank/DDBJ whole genome shotgun (WGS) entry which is preliminary data.</text>
</comment>
<accession>A0ABT3NXC6</accession>
<evidence type="ECO:0000313" key="1">
    <source>
        <dbReference type="EMBL" id="MCW8086780.1"/>
    </source>
</evidence>
<dbReference type="InterPro" id="IPR038071">
    <property type="entry name" value="UROD/MetE-like_sf"/>
</dbReference>
<organism evidence="1 2">
    <name type="scientific">Sabulicella glaciei</name>
    <dbReference type="NCBI Taxonomy" id="2984948"/>
    <lineage>
        <taxon>Bacteria</taxon>
        <taxon>Pseudomonadati</taxon>
        <taxon>Pseudomonadota</taxon>
        <taxon>Alphaproteobacteria</taxon>
        <taxon>Acetobacterales</taxon>
        <taxon>Acetobacteraceae</taxon>
        <taxon>Sabulicella</taxon>
    </lineage>
</organism>
<proteinExistence type="predicted"/>
<keyword evidence="2" id="KW-1185">Reference proteome</keyword>
<protein>
    <submittedName>
        <fullName evidence="1">Cobalamin-independent methionine synthase II family protein</fullName>
    </submittedName>
</protein>
<dbReference type="InterPro" id="IPR002629">
    <property type="entry name" value="Met_Synth_C/arc"/>
</dbReference>
<evidence type="ECO:0000313" key="2">
    <source>
        <dbReference type="Proteomes" id="UP001526430"/>
    </source>
</evidence>
<dbReference type="SUPFAM" id="SSF51726">
    <property type="entry name" value="UROD/MetE-like"/>
    <property type="match status" value="1"/>
</dbReference>
<dbReference type="PANTHER" id="PTHR43844:SF1">
    <property type="entry name" value="METHIONINE SYNTHASE"/>
    <property type="match status" value="1"/>
</dbReference>
<sequence>MRPDGTRILCTHTGSLPRPRALTQLHARRARGEAVDEAALGQAARAAVEAIVPKQVAAGIDIPNNGEQGRESFVLYLRDRLTGLGGESRRTGWQDVDAYPEFKAELQAAWAGKETASMTANLPAAIGPVRYVGEAAMRAECEEFGQALAPARDRIAGAFLAAPSPGIVAAVVQNRHYGSEEAYLEALATALRAEYAAILEAGFTLQLDCPDLALERHASFREEPLGNFIAFCEKVVTAINRAIEGLPRDRIRLHVCWGNYEAPHDADVPLEEILPTILQARVAGFVLPFANPRHAHEHRAFRRLPLASDQYLVAGVIDTLTNFVEHPEVVAERLERIADSIGDPTRLMAGTDCGFDTAAGRGRVAPDVVWAKLRSMREGADIASRRLLG</sequence>
<dbReference type="RefSeq" id="WP_301590907.1">
    <property type="nucleotide sequence ID" value="NZ_JAPFQI010000011.1"/>
</dbReference>
<dbReference type="CDD" id="cd03311">
    <property type="entry name" value="CIMS_C_terminal_like"/>
    <property type="match status" value="1"/>
</dbReference>
<reference evidence="1 2" key="1">
    <citation type="submission" date="2022-10" db="EMBL/GenBank/DDBJ databases">
        <title>Roseococcus glaciei nov., sp. nov., isolated from glacier.</title>
        <authorList>
            <person name="Liu Q."/>
            <person name="Xin Y.-H."/>
        </authorList>
    </citation>
    <scope>NUCLEOTIDE SEQUENCE [LARGE SCALE GENOMIC DNA]</scope>
    <source>
        <strain evidence="1 2">MDT2-1-1</strain>
    </source>
</reference>
<dbReference type="Proteomes" id="UP001526430">
    <property type="component" value="Unassembled WGS sequence"/>
</dbReference>
<name>A0ABT3NXC6_9PROT</name>
<dbReference type="PANTHER" id="PTHR43844">
    <property type="entry name" value="METHIONINE SYNTHASE"/>
    <property type="match status" value="1"/>
</dbReference>